<accession>A0AAD5N8D9</accession>
<dbReference type="Proteomes" id="UP001196413">
    <property type="component" value="Unassembled WGS sequence"/>
</dbReference>
<sequence length="86" mass="10028">MNGADISEYSSYTYLSREVNMINDIRSEISNENERLSQENMGKEGIQPQLDQTLKKAKSTETSAIMIIKPRLNSSRKRRIVDRHRR</sequence>
<gene>
    <name evidence="1" type="ORF">KIN20_019181</name>
</gene>
<comment type="caution">
    <text evidence="1">The sequence shown here is derived from an EMBL/GenBank/DDBJ whole genome shotgun (WGS) entry which is preliminary data.</text>
</comment>
<protein>
    <submittedName>
        <fullName evidence="1">Uncharacterized protein</fullName>
    </submittedName>
</protein>
<evidence type="ECO:0000313" key="1">
    <source>
        <dbReference type="EMBL" id="KAJ1360254.1"/>
    </source>
</evidence>
<evidence type="ECO:0000313" key="2">
    <source>
        <dbReference type="Proteomes" id="UP001196413"/>
    </source>
</evidence>
<reference evidence="1" key="1">
    <citation type="submission" date="2021-06" db="EMBL/GenBank/DDBJ databases">
        <title>Parelaphostrongylus tenuis whole genome reference sequence.</title>
        <authorList>
            <person name="Garwood T.J."/>
            <person name="Larsen P.A."/>
            <person name="Fountain-Jones N.M."/>
            <person name="Garbe J.R."/>
            <person name="Macchietto M.G."/>
            <person name="Kania S.A."/>
            <person name="Gerhold R.W."/>
            <person name="Richards J.E."/>
            <person name="Wolf T.M."/>
        </authorList>
    </citation>
    <scope>NUCLEOTIDE SEQUENCE</scope>
    <source>
        <strain evidence="1">MNPRO001-30</strain>
        <tissue evidence="1">Meninges</tissue>
    </source>
</reference>
<dbReference type="AlphaFoldDB" id="A0AAD5N8D9"/>
<name>A0AAD5N8D9_PARTN</name>
<keyword evidence="2" id="KW-1185">Reference proteome</keyword>
<dbReference type="EMBL" id="JAHQIW010003833">
    <property type="protein sequence ID" value="KAJ1360254.1"/>
    <property type="molecule type" value="Genomic_DNA"/>
</dbReference>
<proteinExistence type="predicted"/>
<organism evidence="1 2">
    <name type="scientific">Parelaphostrongylus tenuis</name>
    <name type="common">Meningeal worm</name>
    <dbReference type="NCBI Taxonomy" id="148309"/>
    <lineage>
        <taxon>Eukaryota</taxon>
        <taxon>Metazoa</taxon>
        <taxon>Ecdysozoa</taxon>
        <taxon>Nematoda</taxon>
        <taxon>Chromadorea</taxon>
        <taxon>Rhabditida</taxon>
        <taxon>Rhabditina</taxon>
        <taxon>Rhabditomorpha</taxon>
        <taxon>Strongyloidea</taxon>
        <taxon>Metastrongylidae</taxon>
        <taxon>Parelaphostrongylus</taxon>
    </lineage>
</organism>